<dbReference type="STRING" id="765913.ThidrDRAFT_0174"/>
<evidence type="ECO:0000313" key="2">
    <source>
        <dbReference type="Proteomes" id="UP000004200"/>
    </source>
</evidence>
<evidence type="ECO:0000313" key="1">
    <source>
        <dbReference type="EMBL" id="EGV34019.1"/>
    </source>
</evidence>
<dbReference type="eggNOG" id="ENOG5032WDG">
    <property type="taxonomic scope" value="Bacteria"/>
</dbReference>
<sequence>MKQIMRRARPTPGMPRLNWPQAWRRWKRWKRPLKRWSLAALALLLIFAAWPYATLWRLDRALVDGDRRTFSELVDLEAVREQIGHRLNKNRESDIGPVSETFIAWLEAGLRQSGPDLLLDERVTLDWMRNQINARSPANQGILSALSYAFFRGPRDFDVRIGSKDADPVIMRMHLQGLGWRVVMLYY</sequence>
<dbReference type="EMBL" id="AFWT01000001">
    <property type="protein sequence ID" value="EGV34019.1"/>
    <property type="molecule type" value="Genomic_DNA"/>
</dbReference>
<dbReference type="Pfam" id="PF11159">
    <property type="entry name" value="DUF2939"/>
    <property type="match status" value="1"/>
</dbReference>
<dbReference type="InterPro" id="IPR021330">
    <property type="entry name" value="DUF2939"/>
</dbReference>
<dbReference type="AlphaFoldDB" id="G2DVK4"/>
<organism evidence="1 2">
    <name type="scientific">Thiorhodococcus drewsii AZ1</name>
    <dbReference type="NCBI Taxonomy" id="765913"/>
    <lineage>
        <taxon>Bacteria</taxon>
        <taxon>Pseudomonadati</taxon>
        <taxon>Pseudomonadota</taxon>
        <taxon>Gammaproteobacteria</taxon>
        <taxon>Chromatiales</taxon>
        <taxon>Chromatiaceae</taxon>
        <taxon>Thiorhodococcus</taxon>
    </lineage>
</organism>
<reference evidence="1 2" key="1">
    <citation type="submission" date="2011-06" db="EMBL/GenBank/DDBJ databases">
        <title>The draft genome of Thiorhodococcus drewsii AZ1.</title>
        <authorList>
            <consortium name="US DOE Joint Genome Institute (JGI-PGF)"/>
            <person name="Lucas S."/>
            <person name="Han J."/>
            <person name="Lapidus A."/>
            <person name="Cheng J.-F."/>
            <person name="Goodwin L."/>
            <person name="Pitluck S."/>
            <person name="Peters L."/>
            <person name="Land M.L."/>
            <person name="Hauser L."/>
            <person name="Vogl K."/>
            <person name="Liu Z."/>
            <person name="Imhoff J."/>
            <person name="Thiel V."/>
            <person name="Frigaard N.-U."/>
            <person name="Bryant D.A."/>
            <person name="Woyke T.J."/>
        </authorList>
    </citation>
    <scope>NUCLEOTIDE SEQUENCE [LARGE SCALE GENOMIC DNA]</scope>
    <source>
        <strain evidence="1 2">AZ1</strain>
    </source>
</reference>
<keyword evidence="2" id="KW-1185">Reference proteome</keyword>
<gene>
    <name evidence="1" type="ORF">ThidrDRAFT_0174</name>
</gene>
<evidence type="ECO:0008006" key="3">
    <source>
        <dbReference type="Google" id="ProtNLM"/>
    </source>
</evidence>
<comment type="caution">
    <text evidence="1">The sequence shown here is derived from an EMBL/GenBank/DDBJ whole genome shotgun (WGS) entry which is preliminary data.</text>
</comment>
<dbReference type="Proteomes" id="UP000004200">
    <property type="component" value="Unassembled WGS sequence"/>
</dbReference>
<protein>
    <recommendedName>
        <fullName evidence="3">DUF2939 domain-containing protein</fullName>
    </recommendedName>
</protein>
<accession>G2DVK4</accession>
<proteinExistence type="predicted"/>
<dbReference type="RefSeq" id="WP_007038890.1">
    <property type="nucleotide sequence ID" value="NZ_AFWT01000001.1"/>
</dbReference>
<dbReference type="OrthoDB" id="5767408at2"/>
<name>G2DVK4_9GAMM</name>